<evidence type="ECO:0000259" key="10">
    <source>
        <dbReference type="Pfam" id="PF07687"/>
    </source>
</evidence>
<accession>A0A4Z0NZW0</accession>
<comment type="cofactor">
    <cofactor evidence="1">
        <name>Zn(2+)</name>
        <dbReference type="ChEBI" id="CHEBI:29105"/>
    </cofactor>
</comment>
<keyword evidence="8" id="KW-0862">Zinc</keyword>
<dbReference type="PANTHER" id="PTHR43808">
    <property type="entry name" value="ACETYLORNITHINE DEACETYLASE"/>
    <property type="match status" value="1"/>
</dbReference>
<evidence type="ECO:0000256" key="3">
    <source>
        <dbReference type="ARBA" id="ARBA00022490"/>
    </source>
</evidence>
<reference evidence="11 12" key="1">
    <citation type="submission" date="2019-04" db="EMBL/GenBank/DDBJ databases">
        <authorList>
            <person name="Feng G."/>
            <person name="Zhu H."/>
        </authorList>
    </citation>
    <scope>NUCLEOTIDE SEQUENCE [LARGE SCALE GENOMIC DNA]</scope>
    <source>
        <strain evidence="11 12">6HR-1</strain>
    </source>
</reference>
<comment type="caution">
    <text evidence="11">The sequence shown here is derived from an EMBL/GenBank/DDBJ whole genome shotgun (WGS) entry which is preliminary data.</text>
</comment>
<keyword evidence="7 11" id="KW-0378">Hydrolase</keyword>
<sequence>MTPSPRPDPKVLLDPKDHLATELLATLVGFETVSSATNLPLVDFVEAYCRRHGAAVERVVDGTGEKAALWITVGPADRPGYVLSGHSDVVQVEGQDWTHDPFRLTEVDGRLYGRGTSDMKGFLAVCLALLPEMAAAPLARPLHLAVSYDEEVGCLGVRPLIAHLRARGIAPLGCFVGEPTGMAVVTGHKGKYGAKVTFRGRACHSALAPAGVNAVEYAARFIDRVRLTAEGLARDGARDDLYDVPHTTGLTALVQGGTALNIVPDRCTVGFEFRAIAADDPRGLADAVLAYANDVLVPEMQARDPACGIAVEPVIDYPGLDIAPDAPLVTLAKRLAGRNGHAKVSYGTEAGLFQSLGGIPSVVIGPGDIARAHKADEYVETAELAECAGFVRRLIAESCA</sequence>
<organism evidence="11 12">
    <name type="scientific">Methylobacterium nonmethylotrophicum</name>
    <dbReference type="NCBI Taxonomy" id="1141884"/>
    <lineage>
        <taxon>Bacteria</taxon>
        <taxon>Pseudomonadati</taxon>
        <taxon>Pseudomonadota</taxon>
        <taxon>Alphaproteobacteria</taxon>
        <taxon>Hyphomicrobiales</taxon>
        <taxon>Methylobacteriaceae</taxon>
        <taxon>Methylobacterium</taxon>
    </lineage>
</organism>
<dbReference type="AlphaFoldDB" id="A0A4Z0NZW0"/>
<dbReference type="InterPro" id="IPR001261">
    <property type="entry name" value="ArgE/DapE_CS"/>
</dbReference>
<keyword evidence="4" id="KW-0055">Arginine biosynthesis</keyword>
<dbReference type="Proteomes" id="UP000297535">
    <property type="component" value="Unassembled WGS sequence"/>
</dbReference>
<evidence type="ECO:0000313" key="11">
    <source>
        <dbReference type="EMBL" id="TGE02562.1"/>
    </source>
</evidence>
<dbReference type="Gene3D" id="3.40.630.10">
    <property type="entry name" value="Zn peptidases"/>
    <property type="match status" value="1"/>
</dbReference>
<dbReference type="OrthoDB" id="9809784at2"/>
<dbReference type="GO" id="GO:0008777">
    <property type="term" value="F:acetylornithine deacetylase activity"/>
    <property type="evidence" value="ECO:0007669"/>
    <property type="project" value="UniProtKB-EC"/>
</dbReference>
<dbReference type="RefSeq" id="WP_135412756.1">
    <property type="nucleotide sequence ID" value="NZ_SRLB01000001.1"/>
</dbReference>
<name>A0A4Z0NZW0_9HYPH</name>
<evidence type="ECO:0000256" key="2">
    <source>
        <dbReference type="ARBA" id="ARBA00005691"/>
    </source>
</evidence>
<dbReference type="PANTHER" id="PTHR43808:SF31">
    <property type="entry name" value="N-ACETYL-L-CITRULLINE DEACETYLASE"/>
    <property type="match status" value="1"/>
</dbReference>
<evidence type="ECO:0000256" key="8">
    <source>
        <dbReference type="ARBA" id="ARBA00022833"/>
    </source>
</evidence>
<dbReference type="CDD" id="cd03894">
    <property type="entry name" value="M20_ArgE"/>
    <property type="match status" value="1"/>
</dbReference>
<dbReference type="Pfam" id="PF01546">
    <property type="entry name" value="Peptidase_M20"/>
    <property type="match status" value="1"/>
</dbReference>
<dbReference type="InterPro" id="IPR010169">
    <property type="entry name" value="AcOrn-deacetyl"/>
</dbReference>
<dbReference type="Pfam" id="PF07687">
    <property type="entry name" value="M20_dimer"/>
    <property type="match status" value="1"/>
</dbReference>
<dbReference type="SUPFAM" id="SSF53187">
    <property type="entry name" value="Zn-dependent exopeptidases"/>
    <property type="match status" value="1"/>
</dbReference>
<dbReference type="NCBIfam" id="TIGR01892">
    <property type="entry name" value="AcOrn-deacetyl"/>
    <property type="match status" value="1"/>
</dbReference>
<dbReference type="EMBL" id="SRLB01000001">
    <property type="protein sequence ID" value="TGE02562.1"/>
    <property type="molecule type" value="Genomic_DNA"/>
</dbReference>
<evidence type="ECO:0000256" key="5">
    <source>
        <dbReference type="ARBA" id="ARBA00022605"/>
    </source>
</evidence>
<dbReference type="Gene3D" id="3.30.70.360">
    <property type="match status" value="1"/>
</dbReference>
<dbReference type="GO" id="GO:0006526">
    <property type="term" value="P:L-arginine biosynthetic process"/>
    <property type="evidence" value="ECO:0007669"/>
    <property type="project" value="UniProtKB-KW"/>
</dbReference>
<dbReference type="InterPro" id="IPR050072">
    <property type="entry name" value="Peptidase_M20A"/>
</dbReference>
<feature type="domain" description="Peptidase M20 dimerisation" evidence="10">
    <location>
        <begin position="186"/>
        <end position="297"/>
    </location>
</feature>
<evidence type="ECO:0000256" key="6">
    <source>
        <dbReference type="ARBA" id="ARBA00022723"/>
    </source>
</evidence>
<evidence type="ECO:0000256" key="1">
    <source>
        <dbReference type="ARBA" id="ARBA00001947"/>
    </source>
</evidence>
<comment type="similarity">
    <text evidence="2">Belongs to the peptidase M20A family. ArgE subfamily.</text>
</comment>
<keyword evidence="5" id="KW-0028">Amino-acid biosynthesis</keyword>
<keyword evidence="3" id="KW-0963">Cytoplasm</keyword>
<dbReference type="InterPro" id="IPR002933">
    <property type="entry name" value="Peptidase_M20"/>
</dbReference>
<keyword evidence="6" id="KW-0479">Metal-binding</keyword>
<protein>
    <submittedName>
        <fullName evidence="11">Acetylornithine deacetylase</fullName>
        <ecNumber evidence="11">3.5.1.16</ecNumber>
    </submittedName>
</protein>
<evidence type="ECO:0000256" key="9">
    <source>
        <dbReference type="ARBA" id="ARBA00023285"/>
    </source>
</evidence>
<evidence type="ECO:0000256" key="4">
    <source>
        <dbReference type="ARBA" id="ARBA00022571"/>
    </source>
</evidence>
<keyword evidence="12" id="KW-1185">Reference proteome</keyword>
<dbReference type="SUPFAM" id="SSF55031">
    <property type="entry name" value="Bacterial exopeptidase dimerisation domain"/>
    <property type="match status" value="1"/>
</dbReference>
<gene>
    <name evidence="11" type="primary">argE</name>
    <name evidence="11" type="ORF">EU555_02010</name>
</gene>
<evidence type="ECO:0000313" key="12">
    <source>
        <dbReference type="Proteomes" id="UP000297535"/>
    </source>
</evidence>
<proteinExistence type="inferred from homology"/>
<dbReference type="GO" id="GO:0046872">
    <property type="term" value="F:metal ion binding"/>
    <property type="evidence" value="ECO:0007669"/>
    <property type="project" value="UniProtKB-KW"/>
</dbReference>
<dbReference type="InterPro" id="IPR011650">
    <property type="entry name" value="Peptidase_M20_dimer"/>
</dbReference>
<keyword evidence="9" id="KW-0170">Cobalt</keyword>
<evidence type="ECO:0000256" key="7">
    <source>
        <dbReference type="ARBA" id="ARBA00022801"/>
    </source>
</evidence>
<dbReference type="PROSITE" id="PS00759">
    <property type="entry name" value="ARGE_DAPE_CPG2_2"/>
    <property type="match status" value="1"/>
</dbReference>
<dbReference type="InterPro" id="IPR036264">
    <property type="entry name" value="Bact_exopeptidase_dim_dom"/>
</dbReference>
<dbReference type="NCBIfam" id="NF005710">
    <property type="entry name" value="PRK07522.1"/>
    <property type="match status" value="1"/>
</dbReference>
<dbReference type="EC" id="3.5.1.16" evidence="11"/>